<gene>
    <name evidence="1" type="ORF">T03_6231</name>
</gene>
<evidence type="ECO:0000313" key="1">
    <source>
        <dbReference type="EMBL" id="KRY48367.1"/>
    </source>
</evidence>
<sequence length="95" mass="10894">MYIIEAFIVVILNLTPNNRHSIYYATLFAPYSLKLHAAFINVVDYILQRCIQKSPGLLLLFSDIANIFHEHQLSGAEFFLLPHPLQATFEARIGF</sequence>
<keyword evidence="2" id="KW-1185">Reference proteome</keyword>
<dbReference type="AlphaFoldDB" id="A0A0V1CGD4"/>
<feature type="non-terminal residue" evidence="1">
    <location>
        <position position="95"/>
    </location>
</feature>
<accession>A0A0V1CGD4</accession>
<dbReference type="EMBL" id="JYDI01000209">
    <property type="protein sequence ID" value="KRY48367.1"/>
    <property type="molecule type" value="Genomic_DNA"/>
</dbReference>
<organism evidence="1 2">
    <name type="scientific">Trichinella britovi</name>
    <name type="common">Parasitic roundworm</name>
    <dbReference type="NCBI Taxonomy" id="45882"/>
    <lineage>
        <taxon>Eukaryota</taxon>
        <taxon>Metazoa</taxon>
        <taxon>Ecdysozoa</taxon>
        <taxon>Nematoda</taxon>
        <taxon>Enoplea</taxon>
        <taxon>Dorylaimia</taxon>
        <taxon>Trichinellida</taxon>
        <taxon>Trichinellidae</taxon>
        <taxon>Trichinella</taxon>
    </lineage>
</organism>
<dbReference type="Proteomes" id="UP000054653">
    <property type="component" value="Unassembled WGS sequence"/>
</dbReference>
<reference evidence="1 2" key="1">
    <citation type="submission" date="2015-01" db="EMBL/GenBank/DDBJ databases">
        <title>Evolution of Trichinella species and genotypes.</title>
        <authorList>
            <person name="Korhonen P.K."/>
            <person name="Edoardo P."/>
            <person name="Giuseppe L.R."/>
            <person name="Gasser R.B."/>
        </authorList>
    </citation>
    <scope>NUCLEOTIDE SEQUENCE [LARGE SCALE GENOMIC DNA]</scope>
    <source>
        <strain evidence="1">ISS120</strain>
    </source>
</reference>
<evidence type="ECO:0000313" key="2">
    <source>
        <dbReference type="Proteomes" id="UP000054653"/>
    </source>
</evidence>
<comment type="caution">
    <text evidence="1">The sequence shown here is derived from an EMBL/GenBank/DDBJ whole genome shotgun (WGS) entry which is preliminary data.</text>
</comment>
<proteinExistence type="predicted"/>
<name>A0A0V1CGD4_TRIBR</name>
<protein>
    <submittedName>
        <fullName evidence="1">Uncharacterized protein</fullName>
    </submittedName>
</protein>